<dbReference type="InterPro" id="IPR029044">
    <property type="entry name" value="Nucleotide-diphossugar_trans"/>
</dbReference>
<evidence type="ECO:0000256" key="3">
    <source>
        <dbReference type="ARBA" id="ARBA00022679"/>
    </source>
</evidence>
<keyword evidence="5" id="KW-0547">Nucleotide-binding</keyword>
<evidence type="ECO:0000313" key="11">
    <source>
        <dbReference type="EMBL" id="GAA4399480.1"/>
    </source>
</evidence>
<reference evidence="12" key="1">
    <citation type="journal article" date="2019" name="Int. J. Syst. Evol. Microbiol.">
        <title>The Global Catalogue of Microorganisms (GCM) 10K type strain sequencing project: providing services to taxonomists for standard genome sequencing and annotation.</title>
        <authorList>
            <consortium name="The Broad Institute Genomics Platform"/>
            <consortium name="The Broad Institute Genome Sequencing Center for Infectious Disease"/>
            <person name="Wu L."/>
            <person name="Ma J."/>
        </authorList>
    </citation>
    <scope>NUCLEOTIDE SEQUENCE [LARGE SCALE GENOMIC DNA]</scope>
    <source>
        <strain evidence="12">JCM 17809</strain>
    </source>
</reference>
<dbReference type="SUPFAM" id="SSF53448">
    <property type="entry name" value="Nucleotide-diphospho-sugar transferases"/>
    <property type="match status" value="1"/>
</dbReference>
<keyword evidence="2" id="KW-0321">Glycogen metabolism</keyword>
<dbReference type="Gene3D" id="2.160.10.10">
    <property type="entry name" value="Hexapeptide repeat proteins"/>
    <property type="match status" value="1"/>
</dbReference>
<evidence type="ECO:0000313" key="12">
    <source>
        <dbReference type="Proteomes" id="UP001500945"/>
    </source>
</evidence>
<dbReference type="Gene3D" id="3.90.550.10">
    <property type="entry name" value="Spore Coat Polysaccharide Biosynthesis Protein SpsA, Chain A"/>
    <property type="match status" value="1"/>
</dbReference>
<dbReference type="SUPFAM" id="SSF51161">
    <property type="entry name" value="Trimeric LpxA-like enzymes"/>
    <property type="match status" value="1"/>
</dbReference>
<accession>A0ABP8K2C3</accession>
<feature type="domain" description="Nucleotidyl transferase" evidence="9">
    <location>
        <begin position="31"/>
        <end position="292"/>
    </location>
</feature>
<gene>
    <name evidence="11" type="ORF">GCM10023168_06900</name>
</gene>
<dbReference type="Pfam" id="PF00483">
    <property type="entry name" value="NTP_transferase"/>
    <property type="match status" value="1"/>
</dbReference>
<evidence type="ECO:0000256" key="1">
    <source>
        <dbReference type="ARBA" id="ARBA00010443"/>
    </source>
</evidence>
<dbReference type="PANTHER" id="PTHR43523">
    <property type="entry name" value="GLUCOSE-1-PHOSPHATE ADENYLYLTRANSFERASE-RELATED"/>
    <property type="match status" value="1"/>
</dbReference>
<keyword evidence="8" id="KW-0119">Carbohydrate metabolism</keyword>
<comment type="similarity">
    <text evidence="1">Belongs to the bacterial/plant glucose-1-phosphate adenylyltransferase family.</text>
</comment>
<dbReference type="InterPro" id="IPR011831">
    <property type="entry name" value="ADP-Glc_PPase"/>
</dbReference>
<dbReference type="Proteomes" id="UP001500945">
    <property type="component" value="Unassembled WGS sequence"/>
</dbReference>
<dbReference type="EMBL" id="BAABGM010000003">
    <property type="protein sequence ID" value="GAA4399480.1"/>
    <property type="molecule type" value="Genomic_DNA"/>
</dbReference>
<dbReference type="InterPro" id="IPR056818">
    <property type="entry name" value="GlmU/GlgC-like_hexapep"/>
</dbReference>
<dbReference type="GO" id="GO:0016779">
    <property type="term" value="F:nucleotidyltransferase activity"/>
    <property type="evidence" value="ECO:0007669"/>
    <property type="project" value="UniProtKB-KW"/>
</dbReference>
<evidence type="ECO:0000259" key="9">
    <source>
        <dbReference type="Pfam" id="PF00483"/>
    </source>
</evidence>
<dbReference type="CDD" id="cd02508">
    <property type="entry name" value="ADP_Glucose_PP"/>
    <property type="match status" value="1"/>
</dbReference>
<evidence type="ECO:0000259" key="10">
    <source>
        <dbReference type="Pfam" id="PF24894"/>
    </source>
</evidence>
<evidence type="ECO:0000256" key="6">
    <source>
        <dbReference type="ARBA" id="ARBA00022840"/>
    </source>
</evidence>
<keyword evidence="7" id="KW-0320">Glycogen biosynthesis</keyword>
<protein>
    <submittedName>
        <fullName evidence="11">Glucose-1-phosphate adenylyltransferase family protein</fullName>
    </submittedName>
</protein>
<evidence type="ECO:0000256" key="8">
    <source>
        <dbReference type="ARBA" id="ARBA00023277"/>
    </source>
</evidence>
<keyword evidence="6" id="KW-0067">ATP-binding</keyword>
<dbReference type="InterPro" id="IPR011004">
    <property type="entry name" value="Trimer_LpxA-like_sf"/>
</dbReference>
<comment type="caution">
    <text evidence="11">The sequence shown here is derived from an EMBL/GenBank/DDBJ whole genome shotgun (WGS) entry which is preliminary data.</text>
</comment>
<evidence type="ECO:0000256" key="5">
    <source>
        <dbReference type="ARBA" id="ARBA00022741"/>
    </source>
</evidence>
<evidence type="ECO:0000256" key="7">
    <source>
        <dbReference type="ARBA" id="ARBA00023056"/>
    </source>
</evidence>
<evidence type="ECO:0000256" key="4">
    <source>
        <dbReference type="ARBA" id="ARBA00022695"/>
    </source>
</evidence>
<sequence length="431" mass="45892">MWGRSLLHPRPPRVAGIRHSVPMVTPPKVLAVVQAGGQGARLDVLTRERAKPALAFAGSFQLIDVALSNCANSGISDVWLSVQYQAGSLHRHLAAGRPWDLDRTRGGLRWLMPEEGGGSAAQDGFSDGNGDDLYRFADAIREFAPDVVVVMSTDQVLALDLRPVVAAHLERGSHCTVVTTEVSPTQAADKAVITVGRGTRVTAVDYKPDRPRGTTISAEVFVYDPEALFRTLDELRRELSHTDDGNSGIGDFGEHLLPRLVRDGTVHAWPLEGYWADLGTPAAYLSAHRDLLAGRVDVLTRPGWPLLTRWPELPASRVDTGAVLEDVVLSAGCHVRGTVRRSVLGPGVVVEPGAVVEDAVLLAGVHVGRDAHVVTSILDDEVRVGSGARVGEATRATRAHDRHIAVVGRDSVVGPGATVAAGARLEPGTTV</sequence>
<dbReference type="InterPro" id="IPR005836">
    <property type="entry name" value="ADP_Glu_pyroP_CS"/>
</dbReference>
<keyword evidence="4 11" id="KW-0548">Nucleotidyltransferase</keyword>
<dbReference type="CDD" id="cd04651">
    <property type="entry name" value="LbH_G1P_AT_C"/>
    <property type="match status" value="1"/>
</dbReference>
<dbReference type="InterPro" id="IPR005835">
    <property type="entry name" value="NTP_transferase_dom"/>
</dbReference>
<organism evidence="11 12">
    <name type="scientific">Fodinibacter luteus</name>
    <dbReference type="NCBI Taxonomy" id="552064"/>
    <lineage>
        <taxon>Bacteria</taxon>
        <taxon>Bacillati</taxon>
        <taxon>Actinomycetota</taxon>
        <taxon>Actinomycetes</taxon>
        <taxon>Micrococcales</taxon>
        <taxon>Intrasporangiaceae</taxon>
        <taxon>Fodinibacter (ex Wang et al. 2009)</taxon>
    </lineage>
</organism>
<name>A0ABP8K2C3_9MICO</name>
<dbReference type="PROSITE" id="PS00808">
    <property type="entry name" value="ADP_GLC_PYROPHOSPH_1"/>
    <property type="match status" value="1"/>
</dbReference>
<keyword evidence="3" id="KW-0808">Transferase</keyword>
<dbReference type="Pfam" id="PF24894">
    <property type="entry name" value="Hexapep_GlmU"/>
    <property type="match status" value="1"/>
</dbReference>
<proteinExistence type="inferred from homology"/>
<feature type="domain" description="Glucose-1-phosphate adenylyltransferase/Bifunctional protein GlmU-like C-terminal hexapeptide" evidence="10">
    <location>
        <begin position="323"/>
        <end position="397"/>
    </location>
</feature>
<evidence type="ECO:0000256" key="2">
    <source>
        <dbReference type="ARBA" id="ARBA00022600"/>
    </source>
</evidence>
<dbReference type="PANTHER" id="PTHR43523:SF2">
    <property type="entry name" value="GLUCOSE-1-PHOSPHATE ADENYLYLTRANSFERASE"/>
    <property type="match status" value="1"/>
</dbReference>
<keyword evidence="12" id="KW-1185">Reference proteome</keyword>